<comment type="subcellular location">
    <subcellularLocation>
        <location evidence="1">Cell membrane</location>
        <topology evidence="1">Multi-pass membrane protein</topology>
    </subcellularLocation>
</comment>
<feature type="transmembrane region" description="Helical" evidence="6">
    <location>
        <begin position="92"/>
        <end position="112"/>
    </location>
</feature>
<dbReference type="EMBL" id="JANFAV010000029">
    <property type="protein sequence ID" value="MCW6537700.1"/>
    <property type="molecule type" value="Genomic_DNA"/>
</dbReference>
<dbReference type="InterPro" id="IPR016181">
    <property type="entry name" value="Acyl_CoA_acyltransferase"/>
</dbReference>
<keyword evidence="5 6" id="KW-0472">Membrane</keyword>
<dbReference type="AlphaFoldDB" id="A0AA41ZCW2"/>
<dbReference type="SUPFAM" id="SSF55729">
    <property type="entry name" value="Acyl-CoA N-acyltransferases (Nat)"/>
    <property type="match status" value="1"/>
</dbReference>
<proteinExistence type="predicted"/>
<evidence type="ECO:0000256" key="6">
    <source>
        <dbReference type="SAM" id="Phobius"/>
    </source>
</evidence>
<dbReference type="Proteomes" id="UP001165565">
    <property type="component" value="Unassembled WGS sequence"/>
</dbReference>
<feature type="transmembrane region" description="Helical" evidence="6">
    <location>
        <begin position="211"/>
        <end position="236"/>
    </location>
</feature>
<dbReference type="GO" id="GO:0005886">
    <property type="term" value="C:plasma membrane"/>
    <property type="evidence" value="ECO:0007669"/>
    <property type="project" value="UniProtKB-SubCell"/>
</dbReference>
<evidence type="ECO:0000256" key="4">
    <source>
        <dbReference type="ARBA" id="ARBA00022989"/>
    </source>
</evidence>
<feature type="transmembrane region" description="Helical" evidence="6">
    <location>
        <begin position="290"/>
        <end position="310"/>
    </location>
</feature>
<dbReference type="PANTHER" id="PTHR34697:SF2">
    <property type="entry name" value="PHOSPHATIDYLGLYCEROL LYSYLTRANSFERASE"/>
    <property type="match status" value="1"/>
</dbReference>
<feature type="domain" description="Phosphatidylglycerol lysyltransferase C-terminal" evidence="7">
    <location>
        <begin position="548"/>
        <end position="837"/>
    </location>
</feature>
<dbReference type="InterPro" id="IPR051211">
    <property type="entry name" value="PG_lysyltransferase"/>
</dbReference>
<evidence type="ECO:0000313" key="8">
    <source>
        <dbReference type="EMBL" id="MCW6537700.1"/>
    </source>
</evidence>
<feature type="transmembrane region" description="Helical" evidence="6">
    <location>
        <begin position="405"/>
        <end position="423"/>
    </location>
</feature>
<dbReference type="PANTHER" id="PTHR34697">
    <property type="entry name" value="PHOSPHATIDYLGLYCEROL LYSYLTRANSFERASE"/>
    <property type="match status" value="1"/>
</dbReference>
<dbReference type="Pfam" id="PF09924">
    <property type="entry name" value="LPG_synthase_C"/>
    <property type="match status" value="1"/>
</dbReference>
<reference evidence="8" key="1">
    <citation type="submission" date="2022-06" db="EMBL/GenBank/DDBJ databases">
        <title>Sphingomonas sp. nov. isolated from rhizosphere soil of tomato.</title>
        <authorList>
            <person name="Dong H."/>
            <person name="Gao R."/>
        </authorList>
    </citation>
    <scope>NUCLEOTIDE SEQUENCE</scope>
    <source>
        <strain evidence="8">MMSM24</strain>
    </source>
</reference>
<dbReference type="RefSeq" id="WP_265271875.1">
    <property type="nucleotide sequence ID" value="NZ_JANFAV010000029.1"/>
</dbReference>
<evidence type="ECO:0000256" key="5">
    <source>
        <dbReference type="ARBA" id="ARBA00023136"/>
    </source>
</evidence>
<dbReference type="InterPro" id="IPR024320">
    <property type="entry name" value="LPG_synthase_C"/>
</dbReference>
<dbReference type="GO" id="GO:0055091">
    <property type="term" value="P:phospholipid homeostasis"/>
    <property type="evidence" value="ECO:0007669"/>
    <property type="project" value="TreeGrafter"/>
</dbReference>
<feature type="transmembrane region" description="Helical" evidence="6">
    <location>
        <begin position="132"/>
        <end position="157"/>
    </location>
</feature>
<keyword evidence="4 6" id="KW-1133">Transmembrane helix</keyword>
<feature type="transmembrane region" description="Helical" evidence="6">
    <location>
        <begin position="501"/>
        <end position="521"/>
    </location>
</feature>
<feature type="transmembrane region" description="Helical" evidence="6">
    <location>
        <begin position="330"/>
        <end position="352"/>
    </location>
</feature>
<dbReference type="GO" id="GO:0016755">
    <property type="term" value="F:aminoacyltransferase activity"/>
    <property type="evidence" value="ECO:0007669"/>
    <property type="project" value="TreeGrafter"/>
</dbReference>
<protein>
    <submittedName>
        <fullName evidence="8">Bifunctional lysylphosphatidylglycerol flippase/synthetase MprF</fullName>
    </submittedName>
</protein>
<gene>
    <name evidence="8" type="primary">mprF</name>
    <name evidence="8" type="ORF">NEE01_23240</name>
</gene>
<organism evidence="8 9">
    <name type="scientific">Sphingomonas lycopersici</name>
    <dbReference type="NCBI Taxonomy" id="2951807"/>
    <lineage>
        <taxon>Bacteria</taxon>
        <taxon>Pseudomonadati</taxon>
        <taxon>Pseudomonadota</taxon>
        <taxon>Alphaproteobacteria</taxon>
        <taxon>Sphingomonadales</taxon>
        <taxon>Sphingomonadaceae</taxon>
        <taxon>Sphingomonas</taxon>
    </lineage>
</organism>
<evidence type="ECO:0000313" key="9">
    <source>
        <dbReference type="Proteomes" id="UP001165565"/>
    </source>
</evidence>
<sequence>MQRRRLAISELLSHHRRWWIPAAVACVALLGLAALRLVLDEVHLRDVRAALGAVPADRIALAAALTAASYTLLTLHDWIALRVIGRPQPWQVGATASFLGNAISYNLGLSLLTGNSARYRIYGQAGLSLAEAVKVGAIGTLAFWNGIAATAGVALLIQEAPLHLAHWTLETGAAHAFGLALLAIAVVPVILRAGGIRRIGADGFALPLPDARHLFALVAVSVVDLLIASSVLFVLVPGLEADVFPAFFVAYVLAIVVAIFAHVPGGLGVFEAVVLAALPADKPAVFAGLLLYRLVYYLLPLFVAASVLVLREASALRRPIGAGLSLIDKVGRALAPGAITLLVFAAGFILLVSGALPGVRTRLSDLDALLPLPFIEGSHLAGSLVGTLLLLVAPALNARLRSGFVMARVLLVAGIVFSLLKGLDYEEAGMQFVILAILQYARPAFYRRGGIATEPLDGRWLAAAAAALGLSVWAGFFAYKRVPYSDELWWRFALNGNAPRFLRATFAAGVLMAAIAFWHLLMGRSARPAAGTADLPAEVAKTALAYASRTDANLAFTGDKRFVISTARDAFLMYRVRGRTWIVMGDPVGPEAAWGELVWSIRRACDAAHGRLCFYQISADMLPLTIDMGLEAMKYGEEAHVDLADFTLEGPQAKDFRAALRRATREGMTFAVVPPAEVPAIMPDLRAVSDAWLVDRPGGEKRFSLGPFDPDYLARFPVAVVRHGERMLAFANIWTNGAPDGDGGEMSVDLMRYIPDAPGGTMDMMFVRLFEWGRAQGYATFNLGIAPLAGLPEDRLAPIWAKIGRTLFERGERLYRFTGLRAFKAKFQPRWEPRYIATPGGLPRLRALVALVGAVND</sequence>
<feature type="transmembrane region" description="Helical" evidence="6">
    <location>
        <begin position="20"/>
        <end position="39"/>
    </location>
</feature>
<evidence type="ECO:0000256" key="1">
    <source>
        <dbReference type="ARBA" id="ARBA00004651"/>
    </source>
</evidence>
<feature type="transmembrane region" description="Helical" evidence="6">
    <location>
        <begin position="372"/>
        <end position="393"/>
    </location>
</feature>
<keyword evidence="9" id="KW-1185">Reference proteome</keyword>
<keyword evidence="3 6" id="KW-0812">Transmembrane</keyword>
<name>A0AA41ZCW2_9SPHN</name>
<accession>A0AA41ZCW2</accession>
<keyword evidence="2" id="KW-1003">Cell membrane</keyword>
<evidence type="ECO:0000259" key="7">
    <source>
        <dbReference type="Pfam" id="PF09924"/>
    </source>
</evidence>
<feature type="transmembrane region" description="Helical" evidence="6">
    <location>
        <begin position="248"/>
        <end position="270"/>
    </location>
</feature>
<feature type="transmembrane region" description="Helical" evidence="6">
    <location>
        <begin position="59"/>
        <end position="80"/>
    </location>
</feature>
<comment type="caution">
    <text evidence="8">The sequence shown here is derived from an EMBL/GenBank/DDBJ whole genome shotgun (WGS) entry which is preliminary data.</text>
</comment>
<feature type="transmembrane region" description="Helical" evidence="6">
    <location>
        <begin position="169"/>
        <end position="191"/>
    </location>
</feature>
<evidence type="ECO:0000256" key="2">
    <source>
        <dbReference type="ARBA" id="ARBA00022475"/>
    </source>
</evidence>
<dbReference type="NCBIfam" id="NF033480">
    <property type="entry name" value="bifunc_MprF"/>
    <property type="match status" value="1"/>
</dbReference>
<feature type="transmembrane region" description="Helical" evidence="6">
    <location>
        <begin position="458"/>
        <end position="479"/>
    </location>
</feature>
<evidence type="ECO:0000256" key="3">
    <source>
        <dbReference type="ARBA" id="ARBA00022692"/>
    </source>
</evidence>